<dbReference type="EMBL" id="DXFZ01000017">
    <property type="protein sequence ID" value="HIW95106.1"/>
    <property type="molecule type" value="Genomic_DNA"/>
</dbReference>
<dbReference type="PROSITE" id="PS00211">
    <property type="entry name" value="ABC_TRANSPORTER_1"/>
    <property type="match status" value="1"/>
</dbReference>
<dbReference type="InterPro" id="IPR003593">
    <property type="entry name" value="AAA+_ATPase"/>
</dbReference>
<reference evidence="8" key="1">
    <citation type="journal article" date="2021" name="PeerJ">
        <title>Extensive microbial diversity within the chicken gut microbiome revealed by metagenomics and culture.</title>
        <authorList>
            <person name="Gilroy R."/>
            <person name="Ravi A."/>
            <person name="Getino M."/>
            <person name="Pursley I."/>
            <person name="Horton D.L."/>
            <person name="Alikhan N.F."/>
            <person name="Baker D."/>
            <person name="Gharbi K."/>
            <person name="Hall N."/>
            <person name="Watson M."/>
            <person name="Adriaenssens E.M."/>
            <person name="Foster-Nyarko E."/>
            <person name="Jarju S."/>
            <person name="Secka A."/>
            <person name="Antonio M."/>
            <person name="Oren A."/>
            <person name="Chaudhuri R.R."/>
            <person name="La Ragione R."/>
            <person name="Hildebrand F."/>
            <person name="Pallen M.J."/>
        </authorList>
    </citation>
    <scope>NUCLEOTIDE SEQUENCE</scope>
    <source>
        <strain evidence="8">4376</strain>
    </source>
</reference>
<keyword evidence="5 8" id="KW-0067">ATP-binding</keyword>
<dbReference type="PANTHER" id="PTHR42711">
    <property type="entry name" value="ABC TRANSPORTER ATP-BINDING PROTEIN"/>
    <property type="match status" value="1"/>
</dbReference>
<dbReference type="SMART" id="SM00382">
    <property type="entry name" value="AAA"/>
    <property type="match status" value="1"/>
</dbReference>
<dbReference type="GO" id="GO:0005524">
    <property type="term" value="F:ATP binding"/>
    <property type="evidence" value="ECO:0007669"/>
    <property type="project" value="UniProtKB-KW"/>
</dbReference>
<comment type="similarity">
    <text evidence="2">Belongs to the ABC transporter superfamily.</text>
</comment>
<evidence type="ECO:0000256" key="6">
    <source>
        <dbReference type="ARBA" id="ARBA00023251"/>
    </source>
</evidence>
<comment type="caution">
    <text evidence="8">The sequence shown here is derived from an EMBL/GenBank/DDBJ whole genome shotgun (WGS) entry which is preliminary data.</text>
</comment>
<gene>
    <name evidence="8" type="ORF">H9867_01250</name>
</gene>
<evidence type="ECO:0000256" key="1">
    <source>
        <dbReference type="ARBA" id="ARBA00004202"/>
    </source>
</evidence>
<dbReference type="Pfam" id="PF00005">
    <property type="entry name" value="ABC_tran"/>
    <property type="match status" value="1"/>
</dbReference>
<dbReference type="Gene3D" id="3.40.50.300">
    <property type="entry name" value="P-loop containing nucleotide triphosphate hydrolases"/>
    <property type="match status" value="1"/>
</dbReference>
<name>A0A9D1RVA4_9CORY</name>
<dbReference type="InterPro" id="IPR017871">
    <property type="entry name" value="ABC_transporter-like_CS"/>
</dbReference>
<evidence type="ECO:0000313" key="8">
    <source>
        <dbReference type="EMBL" id="HIW95106.1"/>
    </source>
</evidence>
<dbReference type="GO" id="GO:0046677">
    <property type="term" value="P:response to antibiotic"/>
    <property type="evidence" value="ECO:0007669"/>
    <property type="project" value="UniProtKB-KW"/>
</dbReference>
<protein>
    <submittedName>
        <fullName evidence="8">ABC transporter ATP-binding protein</fullName>
    </submittedName>
</protein>
<organism evidence="8 9">
    <name type="scientific">Candidatus Corynebacterium gallistercoris</name>
    <dbReference type="NCBI Taxonomy" id="2838530"/>
    <lineage>
        <taxon>Bacteria</taxon>
        <taxon>Bacillati</taxon>
        <taxon>Actinomycetota</taxon>
        <taxon>Actinomycetes</taxon>
        <taxon>Mycobacteriales</taxon>
        <taxon>Corynebacteriaceae</taxon>
        <taxon>Corynebacterium</taxon>
    </lineage>
</organism>
<dbReference type="SUPFAM" id="SSF52540">
    <property type="entry name" value="P-loop containing nucleoside triphosphate hydrolases"/>
    <property type="match status" value="1"/>
</dbReference>
<keyword evidence="4" id="KW-0547">Nucleotide-binding</keyword>
<accession>A0A9D1RVA4</accession>
<dbReference type="PANTHER" id="PTHR42711:SF5">
    <property type="entry name" value="ABC TRANSPORTER ATP-BINDING PROTEIN NATA"/>
    <property type="match status" value="1"/>
</dbReference>
<feature type="domain" description="ABC transporter" evidence="7">
    <location>
        <begin position="16"/>
        <end position="246"/>
    </location>
</feature>
<reference evidence="8" key="2">
    <citation type="submission" date="2021-04" db="EMBL/GenBank/DDBJ databases">
        <authorList>
            <person name="Gilroy R."/>
        </authorList>
    </citation>
    <scope>NUCLEOTIDE SEQUENCE</scope>
    <source>
        <strain evidence="8">4376</strain>
    </source>
</reference>
<dbReference type="Proteomes" id="UP000824189">
    <property type="component" value="Unassembled WGS sequence"/>
</dbReference>
<evidence type="ECO:0000256" key="3">
    <source>
        <dbReference type="ARBA" id="ARBA00022448"/>
    </source>
</evidence>
<dbReference type="InterPro" id="IPR003439">
    <property type="entry name" value="ABC_transporter-like_ATP-bd"/>
</dbReference>
<dbReference type="GO" id="GO:0016887">
    <property type="term" value="F:ATP hydrolysis activity"/>
    <property type="evidence" value="ECO:0007669"/>
    <property type="project" value="InterPro"/>
</dbReference>
<dbReference type="InterPro" id="IPR027417">
    <property type="entry name" value="P-loop_NTPase"/>
</dbReference>
<evidence type="ECO:0000256" key="5">
    <source>
        <dbReference type="ARBA" id="ARBA00022840"/>
    </source>
</evidence>
<comment type="subcellular location">
    <subcellularLocation>
        <location evidence="1">Cell membrane</location>
        <topology evidence="1">Peripheral membrane protein</topology>
    </subcellularLocation>
</comment>
<dbReference type="AlphaFoldDB" id="A0A9D1RVA4"/>
<keyword evidence="6" id="KW-0046">Antibiotic resistance</keyword>
<dbReference type="GO" id="GO:0005886">
    <property type="term" value="C:plasma membrane"/>
    <property type="evidence" value="ECO:0007669"/>
    <property type="project" value="UniProtKB-SubCell"/>
</dbReference>
<evidence type="ECO:0000256" key="2">
    <source>
        <dbReference type="ARBA" id="ARBA00005417"/>
    </source>
</evidence>
<evidence type="ECO:0000259" key="7">
    <source>
        <dbReference type="PROSITE" id="PS50893"/>
    </source>
</evidence>
<evidence type="ECO:0000313" key="9">
    <source>
        <dbReference type="Proteomes" id="UP000824189"/>
    </source>
</evidence>
<sequence>MNSSQASKNPTAEPVITVEGLTRTYKGSGKGSYTAVDNISFHVKKGEVYGLLGTNGAGKTSTLEVIEGLAKPSGGHVTVLGKNPFTQRKETRPDMGIMLQSGGLPQELTVQETLDMWHGTCTHPVPTSHVLQQVNLEHRTGTKVASLSGGEQRRLDLACALLGDPTVIFLDEPTTGLDPESRHRTWELLSQLKAQGVTMILTTHYLEEAEALCDRIGIMHGGKIHVEGTLRELVDTRPAMISFTWPDRATAPADFPELSGARIQHKENSTAIRTHHLQAHALKLLTWAETHQLELLHFTAAPASLEDIFMDVAGTGARGGVAPKKQ</sequence>
<proteinExistence type="inferred from homology"/>
<dbReference type="CDD" id="cd03230">
    <property type="entry name" value="ABC_DR_subfamily_A"/>
    <property type="match status" value="1"/>
</dbReference>
<dbReference type="InterPro" id="IPR050763">
    <property type="entry name" value="ABC_transporter_ATP-binding"/>
</dbReference>
<evidence type="ECO:0000256" key="4">
    <source>
        <dbReference type="ARBA" id="ARBA00022741"/>
    </source>
</evidence>
<keyword evidence="3" id="KW-0813">Transport</keyword>
<dbReference type="PROSITE" id="PS50893">
    <property type="entry name" value="ABC_TRANSPORTER_2"/>
    <property type="match status" value="1"/>
</dbReference>